<keyword evidence="7" id="KW-1133">Transmembrane helix</keyword>
<accession>A0A852ZZK0</accession>
<name>A0A852ZZK0_9ACTN</name>
<keyword evidence="4 5" id="KW-0720">Serine protease</keyword>
<dbReference type="Gene3D" id="3.40.50.200">
    <property type="entry name" value="Peptidase S8/S53 domain"/>
    <property type="match status" value="1"/>
</dbReference>
<feature type="compositionally biased region" description="Low complexity" evidence="6">
    <location>
        <begin position="388"/>
        <end position="404"/>
    </location>
</feature>
<dbReference type="GO" id="GO:0004252">
    <property type="term" value="F:serine-type endopeptidase activity"/>
    <property type="evidence" value="ECO:0007669"/>
    <property type="project" value="UniProtKB-UniRule"/>
</dbReference>
<organism evidence="9 10">
    <name type="scientific">Allostreptomyces psammosilenae</name>
    <dbReference type="NCBI Taxonomy" id="1892865"/>
    <lineage>
        <taxon>Bacteria</taxon>
        <taxon>Bacillati</taxon>
        <taxon>Actinomycetota</taxon>
        <taxon>Actinomycetes</taxon>
        <taxon>Kitasatosporales</taxon>
        <taxon>Streptomycetaceae</taxon>
        <taxon>Allostreptomyces</taxon>
    </lineage>
</organism>
<dbReference type="PROSITE" id="PS51892">
    <property type="entry name" value="SUBTILASE"/>
    <property type="match status" value="1"/>
</dbReference>
<dbReference type="SUPFAM" id="SSF52743">
    <property type="entry name" value="Subtilisin-like"/>
    <property type="match status" value="1"/>
</dbReference>
<evidence type="ECO:0000256" key="5">
    <source>
        <dbReference type="PROSITE-ProRule" id="PRU01240"/>
    </source>
</evidence>
<evidence type="ECO:0000256" key="7">
    <source>
        <dbReference type="SAM" id="Phobius"/>
    </source>
</evidence>
<keyword evidence="2 5" id="KW-0645">Protease</keyword>
<feature type="compositionally biased region" description="Basic and acidic residues" evidence="6">
    <location>
        <begin position="1"/>
        <end position="16"/>
    </location>
</feature>
<evidence type="ECO:0000256" key="3">
    <source>
        <dbReference type="ARBA" id="ARBA00022801"/>
    </source>
</evidence>
<evidence type="ECO:0000256" key="4">
    <source>
        <dbReference type="ARBA" id="ARBA00022825"/>
    </source>
</evidence>
<dbReference type="PRINTS" id="PR00723">
    <property type="entry name" value="SUBTILISIN"/>
</dbReference>
<evidence type="ECO:0000256" key="2">
    <source>
        <dbReference type="ARBA" id="ARBA00022670"/>
    </source>
</evidence>
<dbReference type="GO" id="GO:0006508">
    <property type="term" value="P:proteolysis"/>
    <property type="evidence" value="ECO:0007669"/>
    <property type="project" value="UniProtKB-KW"/>
</dbReference>
<gene>
    <name evidence="9" type="ORF">FHU37_000954</name>
</gene>
<dbReference type="AlphaFoldDB" id="A0A852ZZK0"/>
<feature type="domain" description="Peptidase S8/S53" evidence="8">
    <location>
        <begin position="91"/>
        <end position="365"/>
    </location>
</feature>
<feature type="transmembrane region" description="Helical" evidence="7">
    <location>
        <begin position="427"/>
        <end position="448"/>
    </location>
</feature>
<dbReference type="InterPro" id="IPR023827">
    <property type="entry name" value="Peptidase_S8_Asp-AS"/>
</dbReference>
<feature type="compositionally biased region" description="Low complexity" evidence="6">
    <location>
        <begin position="18"/>
        <end position="38"/>
    </location>
</feature>
<feature type="region of interest" description="Disordered" evidence="6">
    <location>
        <begin position="380"/>
        <end position="421"/>
    </location>
</feature>
<feature type="active site" description="Charge relay system" evidence="5">
    <location>
        <position position="135"/>
    </location>
</feature>
<keyword evidence="10" id="KW-1185">Reference proteome</keyword>
<dbReference type="InterPro" id="IPR015500">
    <property type="entry name" value="Peptidase_S8_subtilisin-rel"/>
</dbReference>
<protein>
    <submittedName>
        <fullName evidence="9">Type VII secretion-associated serine protease mycosin</fullName>
    </submittedName>
</protein>
<dbReference type="PROSITE" id="PS00136">
    <property type="entry name" value="SUBTILASE_ASP"/>
    <property type="match status" value="1"/>
</dbReference>
<evidence type="ECO:0000259" key="8">
    <source>
        <dbReference type="Pfam" id="PF00082"/>
    </source>
</evidence>
<sequence length="467" mass="46546">MNVRRETAHPGPERPGPRGSTAHASSARARTARSSGGSRVRTAAALLGALLATAPAVASPLLLPAAPARAATRDWPLATLNAEEAWRHSTGEGVTVAVLDTGVDATHPDLAGRVLQGADMVGSGAAPGDAEWAQHGTAMAALIAGQGVGNGVEPGVRGIAPDADILPVRVILEDDDPARAQASADSSAAGQDPPLVRGIRWAVDHGADVINLSLGDDTDAAHPDAAEDAAVRYALERGVVVVASAGNSGDADDDGSDPASYPAVYPGVIAVSAVGPDGERADFSTRHWYTTVAAPGDDVVVADPDRDYYEGWGTSAAAAYVSGVVALMLAEQPELSPHQVARLLRETADPGAGATGDFDEELGAGVVDAGAAVLAAGRTAPEPPAAPAPSVTAATPGAAPGAEPRWFGPGPVPTAEAGGGGTGGTRLSLPVAGAFTGLALTLAGVLLARGVPPWRRRGGAMDGWSGN</sequence>
<proteinExistence type="inferred from homology"/>
<dbReference type="InterPro" id="IPR036852">
    <property type="entry name" value="Peptidase_S8/S53_dom_sf"/>
</dbReference>
<dbReference type="EMBL" id="JACBZD010000001">
    <property type="protein sequence ID" value="NYI04011.1"/>
    <property type="molecule type" value="Genomic_DNA"/>
</dbReference>
<feature type="active site" description="Charge relay system" evidence="5">
    <location>
        <position position="315"/>
    </location>
</feature>
<keyword evidence="3 5" id="KW-0378">Hydrolase</keyword>
<evidence type="ECO:0000256" key="1">
    <source>
        <dbReference type="ARBA" id="ARBA00011073"/>
    </source>
</evidence>
<dbReference type="Proteomes" id="UP000567795">
    <property type="component" value="Unassembled WGS sequence"/>
</dbReference>
<feature type="region of interest" description="Disordered" evidence="6">
    <location>
        <begin position="1"/>
        <end position="38"/>
    </location>
</feature>
<evidence type="ECO:0000313" key="9">
    <source>
        <dbReference type="EMBL" id="NYI04011.1"/>
    </source>
</evidence>
<reference evidence="9 10" key="1">
    <citation type="submission" date="2020-07" db="EMBL/GenBank/DDBJ databases">
        <title>Sequencing the genomes of 1000 actinobacteria strains.</title>
        <authorList>
            <person name="Klenk H.-P."/>
        </authorList>
    </citation>
    <scope>NUCLEOTIDE SEQUENCE [LARGE SCALE GENOMIC DNA]</scope>
    <source>
        <strain evidence="9 10">DSM 42178</strain>
    </source>
</reference>
<dbReference type="PANTHER" id="PTHR43806:SF11">
    <property type="entry name" value="CEREVISIN-RELATED"/>
    <property type="match status" value="1"/>
</dbReference>
<feature type="active site" description="Charge relay system" evidence="5">
    <location>
        <position position="100"/>
    </location>
</feature>
<comment type="caution">
    <text evidence="9">The sequence shown here is derived from an EMBL/GenBank/DDBJ whole genome shotgun (WGS) entry which is preliminary data.</text>
</comment>
<evidence type="ECO:0000313" key="10">
    <source>
        <dbReference type="Proteomes" id="UP000567795"/>
    </source>
</evidence>
<evidence type="ECO:0000256" key="6">
    <source>
        <dbReference type="SAM" id="MobiDB-lite"/>
    </source>
</evidence>
<keyword evidence="7" id="KW-0472">Membrane</keyword>
<dbReference type="Pfam" id="PF00082">
    <property type="entry name" value="Peptidase_S8"/>
    <property type="match status" value="1"/>
</dbReference>
<dbReference type="PANTHER" id="PTHR43806">
    <property type="entry name" value="PEPTIDASE S8"/>
    <property type="match status" value="1"/>
</dbReference>
<dbReference type="RefSeq" id="WP_179812979.1">
    <property type="nucleotide sequence ID" value="NZ_JACBZD010000001.1"/>
</dbReference>
<keyword evidence="7" id="KW-0812">Transmembrane</keyword>
<dbReference type="InterPro" id="IPR000209">
    <property type="entry name" value="Peptidase_S8/S53_dom"/>
</dbReference>
<comment type="similarity">
    <text evidence="1 5">Belongs to the peptidase S8 family.</text>
</comment>
<dbReference type="InterPro" id="IPR050131">
    <property type="entry name" value="Peptidase_S8_subtilisin-like"/>
</dbReference>